<feature type="transmembrane region" description="Helical" evidence="6">
    <location>
        <begin position="282"/>
        <end position="301"/>
    </location>
</feature>
<feature type="transmembrane region" description="Helical" evidence="6">
    <location>
        <begin position="186"/>
        <end position="208"/>
    </location>
</feature>
<dbReference type="PANTHER" id="PTHR12822">
    <property type="entry name" value="PROTEIN YIPF"/>
    <property type="match status" value="1"/>
</dbReference>
<name>A0AAW2XF58_9LAMI</name>
<comment type="similarity">
    <text evidence="2 6">Belongs to the YIP1 family.</text>
</comment>
<organism evidence="8">
    <name type="scientific">Sesamum latifolium</name>
    <dbReference type="NCBI Taxonomy" id="2727402"/>
    <lineage>
        <taxon>Eukaryota</taxon>
        <taxon>Viridiplantae</taxon>
        <taxon>Streptophyta</taxon>
        <taxon>Embryophyta</taxon>
        <taxon>Tracheophyta</taxon>
        <taxon>Spermatophyta</taxon>
        <taxon>Magnoliopsida</taxon>
        <taxon>eudicotyledons</taxon>
        <taxon>Gunneridae</taxon>
        <taxon>Pentapetalae</taxon>
        <taxon>asterids</taxon>
        <taxon>lamiids</taxon>
        <taxon>Lamiales</taxon>
        <taxon>Pedaliaceae</taxon>
        <taxon>Sesamum</taxon>
    </lineage>
</organism>
<reference evidence="8" key="2">
    <citation type="journal article" date="2024" name="Plant">
        <title>Genomic evolution and insights into agronomic trait innovations of Sesamum species.</title>
        <authorList>
            <person name="Miao H."/>
            <person name="Wang L."/>
            <person name="Qu L."/>
            <person name="Liu H."/>
            <person name="Sun Y."/>
            <person name="Le M."/>
            <person name="Wang Q."/>
            <person name="Wei S."/>
            <person name="Zheng Y."/>
            <person name="Lin W."/>
            <person name="Duan Y."/>
            <person name="Cao H."/>
            <person name="Xiong S."/>
            <person name="Wang X."/>
            <person name="Wei L."/>
            <person name="Li C."/>
            <person name="Ma Q."/>
            <person name="Ju M."/>
            <person name="Zhao R."/>
            <person name="Li G."/>
            <person name="Mu C."/>
            <person name="Tian Q."/>
            <person name="Mei H."/>
            <person name="Zhang T."/>
            <person name="Gao T."/>
            <person name="Zhang H."/>
        </authorList>
    </citation>
    <scope>NUCLEOTIDE SEQUENCE</scope>
    <source>
        <strain evidence="8">KEN1</strain>
    </source>
</reference>
<feature type="transmembrane region" description="Helical" evidence="6">
    <location>
        <begin position="313"/>
        <end position="334"/>
    </location>
</feature>
<dbReference type="PANTHER" id="PTHR12822:SF5">
    <property type="entry name" value="PROTEIN YIP"/>
    <property type="match status" value="1"/>
</dbReference>
<comment type="caution">
    <text evidence="8">The sequence shown here is derived from an EMBL/GenBank/DDBJ whole genome shotgun (WGS) entry which is preliminary data.</text>
</comment>
<evidence type="ECO:0000256" key="4">
    <source>
        <dbReference type="ARBA" id="ARBA00022989"/>
    </source>
</evidence>
<evidence type="ECO:0000256" key="3">
    <source>
        <dbReference type="ARBA" id="ARBA00022692"/>
    </source>
</evidence>
<sequence length="336" mass="37531">MIFAYVQAVVSEEKKATNNDVPGANLQIFPPNNAGSGGQGYQPIGSTSDGGGQPATNNWTGVFSISSYTQFFNVDTDIVLNRLISSLYPTTGDFVNKIDANPDLYGLVWISTTLVFAIASLGNCATYLMQRRSDHSTLWTFDVNYLNVAAGAIYGYALIVPLGYYFVLQYLGSSVSLIRFWCLWGYSLFIFILTSVSSGLNIAIYLLIVEFEFTREILFQLCGWLSYKCGPMSTDMHFACLIFGYAFRFPESSLYFFSFCNVISHNCFSWRIQFLLVIPVEFLRWTIILIAGAASASFVGLNLRSYIQSNDLTIVAISAFVLQMGLSIFIKMWFFA</sequence>
<dbReference type="AlphaFoldDB" id="A0AAW2XF58"/>
<accession>A0AAW2XF58</accession>
<evidence type="ECO:0000256" key="5">
    <source>
        <dbReference type="ARBA" id="ARBA00023136"/>
    </source>
</evidence>
<dbReference type="Pfam" id="PF04893">
    <property type="entry name" value="Yip1"/>
    <property type="match status" value="1"/>
</dbReference>
<dbReference type="InterPro" id="IPR039765">
    <property type="entry name" value="Yip5/YIPF1/YIPF2"/>
</dbReference>
<feature type="transmembrane region" description="Helical" evidence="6">
    <location>
        <begin position="104"/>
        <end position="124"/>
    </location>
</feature>
<protein>
    <recommendedName>
        <fullName evidence="6">Protein YIP</fullName>
    </recommendedName>
</protein>
<reference evidence="8" key="1">
    <citation type="submission" date="2020-06" db="EMBL/GenBank/DDBJ databases">
        <authorList>
            <person name="Li T."/>
            <person name="Hu X."/>
            <person name="Zhang T."/>
            <person name="Song X."/>
            <person name="Zhang H."/>
            <person name="Dai N."/>
            <person name="Sheng W."/>
            <person name="Hou X."/>
            <person name="Wei L."/>
        </authorList>
    </citation>
    <scope>NUCLEOTIDE SEQUENCE</scope>
    <source>
        <strain evidence="8">KEN1</strain>
        <tissue evidence="8">Leaf</tissue>
    </source>
</reference>
<evidence type="ECO:0000256" key="1">
    <source>
        <dbReference type="ARBA" id="ARBA00004141"/>
    </source>
</evidence>
<dbReference type="GO" id="GO:0000139">
    <property type="term" value="C:Golgi membrane"/>
    <property type="evidence" value="ECO:0007669"/>
    <property type="project" value="UniProtKB-SubCell"/>
</dbReference>
<evidence type="ECO:0000313" key="8">
    <source>
        <dbReference type="EMBL" id="KAL0452817.1"/>
    </source>
</evidence>
<dbReference type="EMBL" id="JACGWN010000004">
    <property type="protein sequence ID" value="KAL0452817.1"/>
    <property type="molecule type" value="Genomic_DNA"/>
</dbReference>
<feature type="domain" description="Yip1" evidence="7">
    <location>
        <begin position="92"/>
        <end position="322"/>
    </location>
</feature>
<keyword evidence="5 6" id="KW-0472">Membrane</keyword>
<dbReference type="GO" id="GO:0016192">
    <property type="term" value="P:vesicle-mediated transport"/>
    <property type="evidence" value="ECO:0007669"/>
    <property type="project" value="InterPro"/>
</dbReference>
<gene>
    <name evidence="8" type="ORF">Slati_1259800</name>
</gene>
<dbReference type="InterPro" id="IPR006977">
    <property type="entry name" value="Yip1_dom"/>
</dbReference>
<keyword evidence="3 6" id="KW-0812">Transmembrane</keyword>
<comment type="subcellular location">
    <subcellularLocation>
        <location evidence="6">Golgi apparatus membrane</location>
        <topology evidence="6">Multi-pass membrane protein</topology>
    </subcellularLocation>
    <subcellularLocation>
        <location evidence="1">Membrane</location>
        <topology evidence="1">Multi-pass membrane protein</topology>
    </subcellularLocation>
</comment>
<keyword evidence="4 6" id="KW-1133">Transmembrane helix</keyword>
<feature type="transmembrane region" description="Helical" evidence="6">
    <location>
        <begin position="145"/>
        <end position="166"/>
    </location>
</feature>
<proteinExistence type="inferred from homology"/>
<evidence type="ECO:0000256" key="6">
    <source>
        <dbReference type="RuleBase" id="RU361264"/>
    </source>
</evidence>
<evidence type="ECO:0000256" key="2">
    <source>
        <dbReference type="ARBA" id="ARBA00010596"/>
    </source>
</evidence>
<evidence type="ECO:0000259" key="7">
    <source>
        <dbReference type="Pfam" id="PF04893"/>
    </source>
</evidence>
<dbReference type="GO" id="GO:0031267">
    <property type="term" value="F:small GTPase binding"/>
    <property type="evidence" value="ECO:0007669"/>
    <property type="project" value="InterPro"/>
</dbReference>